<evidence type="ECO:0000313" key="2">
    <source>
        <dbReference type="EMBL" id="SVA71072.1"/>
    </source>
</evidence>
<reference evidence="2" key="1">
    <citation type="submission" date="2018-05" db="EMBL/GenBank/DDBJ databases">
        <authorList>
            <person name="Lanie J.A."/>
            <person name="Ng W.-L."/>
            <person name="Kazmierczak K.M."/>
            <person name="Andrzejewski T.M."/>
            <person name="Davidsen T.M."/>
            <person name="Wayne K.J."/>
            <person name="Tettelin H."/>
            <person name="Glass J.I."/>
            <person name="Rusch D."/>
            <person name="Podicherti R."/>
            <person name="Tsui H.-C.T."/>
            <person name="Winkler M.E."/>
        </authorList>
    </citation>
    <scope>NUCLEOTIDE SEQUENCE</scope>
</reference>
<name>A0A381Y304_9ZZZZ</name>
<gene>
    <name evidence="2" type="ORF">METZ01_LOCUS123926</name>
</gene>
<feature type="non-terminal residue" evidence="2">
    <location>
        <position position="1"/>
    </location>
</feature>
<evidence type="ECO:0000256" key="1">
    <source>
        <dbReference type="SAM" id="MobiDB-lite"/>
    </source>
</evidence>
<organism evidence="2">
    <name type="scientific">marine metagenome</name>
    <dbReference type="NCBI Taxonomy" id="408172"/>
    <lineage>
        <taxon>unclassified sequences</taxon>
        <taxon>metagenomes</taxon>
        <taxon>ecological metagenomes</taxon>
    </lineage>
</organism>
<protein>
    <submittedName>
        <fullName evidence="2">Uncharacterized protein</fullName>
    </submittedName>
</protein>
<feature type="compositionally biased region" description="Basic and acidic residues" evidence="1">
    <location>
        <begin position="17"/>
        <end position="30"/>
    </location>
</feature>
<proteinExistence type="predicted"/>
<sequence>VKLKKLKKHTCGGEEPTIDHSQKTECDNKV</sequence>
<feature type="region of interest" description="Disordered" evidence="1">
    <location>
        <begin position="1"/>
        <end position="30"/>
    </location>
</feature>
<accession>A0A381Y304</accession>
<dbReference type="EMBL" id="UINC01017217">
    <property type="protein sequence ID" value="SVA71072.1"/>
    <property type="molecule type" value="Genomic_DNA"/>
</dbReference>
<feature type="compositionally biased region" description="Basic residues" evidence="1">
    <location>
        <begin position="1"/>
        <end position="10"/>
    </location>
</feature>
<dbReference type="AlphaFoldDB" id="A0A381Y304"/>